<dbReference type="Gene3D" id="2.60.120.260">
    <property type="entry name" value="Galactose-binding domain-like"/>
    <property type="match status" value="1"/>
</dbReference>
<dbReference type="InterPro" id="IPR002884">
    <property type="entry name" value="P_dom"/>
</dbReference>
<dbReference type="AlphaFoldDB" id="A0A4Y7U4W0"/>
<dbReference type="GO" id="GO:0006508">
    <property type="term" value="P:proteolysis"/>
    <property type="evidence" value="ECO:0007669"/>
    <property type="project" value="UniProtKB-KW"/>
</dbReference>
<reference evidence="4 5" key="1">
    <citation type="journal article" date="2018" name="Syst. Appl. Microbiol.">
        <title>Flavobacterium circumlabens sp. nov. and Flavobacterium cupreum sp. nov., two psychrotrophic species isolated from Antarctic environmental samples.</title>
        <authorList>
            <person name="Kralova S."/>
            <person name="Busse H.J."/>
            <person name="Svec P."/>
            <person name="Maslanova I."/>
            <person name="Stankova E."/>
            <person name="Bartak M."/>
            <person name="Sedlacek I."/>
        </authorList>
    </citation>
    <scope>NUCLEOTIDE SEQUENCE [LARGE SCALE GENOMIC DNA]</scope>
    <source>
        <strain evidence="4 5">CCM 8828</strain>
    </source>
</reference>
<evidence type="ECO:0000259" key="3">
    <source>
        <dbReference type="PROSITE" id="PS51829"/>
    </source>
</evidence>
<feature type="domain" description="P/Homo B" evidence="3">
    <location>
        <begin position="40"/>
        <end position="169"/>
    </location>
</feature>
<dbReference type="GO" id="GO:0004252">
    <property type="term" value="F:serine-type endopeptidase activity"/>
    <property type="evidence" value="ECO:0007669"/>
    <property type="project" value="InterPro"/>
</dbReference>
<evidence type="ECO:0000256" key="2">
    <source>
        <dbReference type="ARBA" id="ARBA00022801"/>
    </source>
</evidence>
<dbReference type="SUPFAM" id="SSF49785">
    <property type="entry name" value="Galactose-binding domain-like"/>
    <property type="match status" value="1"/>
</dbReference>
<organism evidence="4 5">
    <name type="scientific">Flavobacterium circumlabens</name>
    <dbReference type="NCBI Taxonomy" id="2133765"/>
    <lineage>
        <taxon>Bacteria</taxon>
        <taxon>Pseudomonadati</taxon>
        <taxon>Bacteroidota</taxon>
        <taxon>Flavobacteriia</taxon>
        <taxon>Flavobacteriales</taxon>
        <taxon>Flavobacteriaceae</taxon>
        <taxon>Flavobacterium</taxon>
    </lineage>
</organism>
<keyword evidence="2" id="KW-0378">Hydrolase</keyword>
<proteinExistence type="predicted"/>
<dbReference type="RefSeq" id="WP_194100309.1">
    <property type="nucleotide sequence ID" value="NZ_QWDN01000204.1"/>
</dbReference>
<dbReference type="EMBL" id="QWDN01000204">
    <property type="protein sequence ID" value="TEB41466.1"/>
    <property type="molecule type" value="Genomic_DNA"/>
</dbReference>
<gene>
    <name evidence="4" type="ORF">D0809_25380</name>
</gene>
<dbReference type="PROSITE" id="PS51829">
    <property type="entry name" value="P_HOMO_B"/>
    <property type="match status" value="1"/>
</dbReference>
<keyword evidence="1" id="KW-0645">Protease</keyword>
<feature type="non-terminal residue" evidence="4">
    <location>
        <position position="1"/>
    </location>
</feature>
<dbReference type="InterPro" id="IPR008979">
    <property type="entry name" value="Galactose-bd-like_sf"/>
</dbReference>
<comment type="caution">
    <text evidence="4">The sequence shown here is derived from an EMBL/GenBank/DDBJ whole genome shotgun (WGS) entry which is preliminary data.</text>
</comment>
<dbReference type="Proteomes" id="UP000298340">
    <property type="component" value="Unassembled WGS sequence"/>
</dbReference>
<sequence length="169" mass="17795">CRLLIEPTANIYYAVNSNAFAIGYTVTSNSNTYTFSTPIVIPDGNLTYTTRIITVTAPFSTAKNSITATMGDTQKTAKNTAAPDGTAVSDVDLNINFTHTYLSDVEISIMSPSGTVVKLFDGSCGSASNTLSLKYDDAGSAISCGLTELQTVFPAGKLSAFNNENPYGD</sequence>
<evidence type="ECO:0000313" key="5">
    <source>
        <dbReference type="Proteomes" id="UP000298340"/>
    </source>
</evidence>
<name>A0A4Y7U4W0_9FLAO</name>
<protein>
    <recommendedName>
        <fullName evidence="3">P/Homo B domain-containing protein</fullName>
    </recommendedName>
</protein>
<accession>A0A4Y7U4W0</accession>
<evidence type="ECO:0000313" key="4">
    <source>
        <dbReference type="EMBL" id="TEB41466.1"/>
    </source>
</evidence>
<evidence type="ECO:0000256" key="1">
    <source>
        <dbReference type="ARBA" id="ARBA00022670"/>
    </source>
</evidence>
<dbReference type="Pfam" id="PF01483">
    <property type="entry name" value="P_proprotein"/>
    <property type="match status" value="1"/>
</dbReference>
<feature type="non-terminal residue" evidence="4">
    <location>
        <position position="169"/>
    </location>
</feature>